<feature type="region of interest" description="Disordered" evidence="1">
    <location>
        <begin position="62"/>
        <end position="97"/>
    </location>
</feature>
<comment type="caution">
    <text evidence="2">The sequence shown here is derived from an EMBL/GenBank/DDBJ whole genome shotgun (WGS) entry which is preliminary data.</text>
</comment>
<organism evidence="2 3">
    <name type="scientific">Vespula pensylvanica</name>
    <name type="common">Western yellow jacket</name>
    <name type="synonym">Wasp</name>
    <dbReference type="NCBI Taxonomy" id="30213"/>
    <lineage>
        <taxon>Eukaryota</taxon>
        <taxon>Metazoa</taxon>
        <taxon>Ecdysozoa</taxon>
        <taxon>Arthropoda</taxon>
        <taxon>Hexapoda</taxon>
        <taxon>Insecta</taxon>
        <taxon>Pterygota</taxon>
        <taxon>Neoptera</taxon>
        <taxon>Endopterygota</taxon>
        <taxon>Hymenoptera</taxon>
        <taxon>Apocrita</taxon>
        <taxon>Aculeata</taxon>
        <taxon>Vespoidea</taxon>
        <taxon>Vespidae</taxon>
        <taxon>Vespinae</taxon>
        <taxon>Vespula</taxon>
    </lineage>
</organism>
<evidence type="ECO:0000313" key="3">
    <source>
        <dbReference type="Proteomes" id="UP000600918"/>
    </source>
</evidence>
<accession>A0A834N5K8</accession>
<dbReference type="EMBL" id="JACSDY010000020">
    <property type="protein sequence ID" value="KAF7397097.1"/>
    <property type="molecule type" value="Genomic_DNA"/>
</dbReference>
<dbReference type="AlphaFoldDB" id="A0A834N5K8"/>
<gene>
    <name evidence="2" type="ORF">H0235_016634</name>
</gene>
<proteinExistence type="predicted"/>
<sequence>MRNVESTRVHAHSYFSNHHHHHHSPSPSTQSITSSPYPQPCLTTHRATFCSNANFVFHWDEKSQGGAEKSSSNDNITYSKQVERGGEWKEGGGNATDTRSIAINDTIVCIK</sequence>
<keyword evidence="3" id="KW-1185">Reference proteome</keyword>
<name>A0A834N5K8_VESPE</name>
<reference evidence="2" key="1">
    <citation type="journal article" date="2020" name="G3 (Bethesda)">
        <title>High-Quality Assemblies for Three Invasive Social Wasps from the &lt;i&gt;Vespula&lt;/i&gt; Genus.</title>
        <authorList>
            <person name="Harrop T.W.R."/>
            <person name="Guhlin J."/>
            <person name="McLaughlin G.M."/>
            <person name="Permina E."/>
            <person name="Stockwell P."/>
            <person name="Gilligan J."/>
            <person name="Le Lec M.F."/>
            <person name="Gruber M.A.M."/>
            <person name="Quinn O."/>
            <person name="Lovegrove M."/>
            <person name="Duncan E.J."/>
            <person name="Remnant E.J."/>
            <person name="Van Eeckhoven J."/>
            <person name="Graham B."/>
            <person name="Knapp R.A."/>
            <person name="Langford K.W."/>
            <person name="Kronenberg Z."/>
            <person name="Press M.O."/>
            <person name="Eacker S.M."/>
            <person name="Wilson-Rankin E.E."/>
            <person name="Purcell J."/>
            <person name="Lester P.J."/>
            <person name="Dearden P.K."/>
        </authorList>
    </citation>
    <scope>NUCLEOTIDE SEQUENCE</scope>
    <source>
        <strain evidence="2">Volc-1</strain>
    </source>
</reference>
<feature type="compositionally biased region" description="Low complexity" evidence="1">
    <location>
        <begin position="25"/>
        <end position="36"/>
    </location>
</feature>
<protein>
    <submittedName>
        <fullName evidence="2">Uncharacterized protein</fullName>
    </submittedName>
</protein>
<evidence type="ECO:0000256" key="1">
    <source>
        <dbReference type="SAM" id="MobiDB-lite"/>
    </source>
</evidence>
<dbReference type="Proteomes" id="UP000600918">
    <property type="component" value="Unassembled WGS sequence"/>
</dbReference>
<feature type="region of interest" description="Disordered" evidence="1">
    <location>
        <begin position="1"/>
        <end position="38"/>
    </location>
</feature>
<feature type="compositionally biased region" description="Polar residues" evidence="1">
    <location>
        <begin position="69"/>
        <end position="80"/>
    </location>
</feature>
<evidence type="ECO:0000313" key="2">
    <source>
        <dbReference type="EMBL" id="KAF7397097.1"/>
    </source>
</evidence>
<feature type="compositionally biased region" description="Basic and acidic residues" evidence="1">
    <location>
        <begin position="81"/>
        <end position="90"/>
    </location>
</feature>